<protein>
    <submittedName>
        <fullName evidence="1">Uncharacterized protein</fullName>
    </submittedName>
</protein>
<evidence type="ECO:0000313" key="2">
    <source>
        <dbReference type="Proteomes" id="UP000424872"/>
    </source>
</evidence>
<proteinExistence type="predicted"/>
<evidence type="ECO:0000313" key="1">
    <source>
        <dbReference type="EMBL" id="QGR05681.1"/>
    </source>
</evidence>
<dbReference type="Proteomes" id="UP000424872">
    <property type="component" value="Chromosome"/>
</dbReference>
<organism evidence="1 2">
    <name type="scientific">Pantoea phytobeneficialis</name>
    <dbReference type="NCBI Taxonomy" id="2052056"/>
    <lineage>
        <taxon>Bacteria</taxon>
        <taxon>Pseudomonadati</taxon>
        <taxon>Pseudomonadota</taxon>
        <taxon>Gammaproteobacteria</taxon>
        <taxon>Enterobacterales</taxon>
        <taxon>Erwiniaceae</taxon>
        <taxon>Pantoea</taxon>
    </lineage>
</organism>
<gene>
    <name evidence="1" type="ORF">CTZ24_04360</name>
</gene>
<dbReference type="AlphaFoldDB" id="A0AAP9KN94"/>
<reference evidence="2" key="1">
    <citation type="submission" date="2017-11" db="EMBL/GenBank/DDBJ databases">
        <title>Genome sequence of Pantoea sp. MSR2.</title>
        <authorList>
            <person name="Nascimento F.X."/>
        </authorList>
    </citation>
    <scope>NUCLEOTIDE SEQUENCE [LARGE SCALE GENOMIC DNA]</scope>
    <source>
        <strain evidence="2">MSR2</strain>
    </source>
</reference>
<dbReference type="KEGG" id="ppho:CTZ24_04360"/>
<name>A0AAP9KN94_9GAMM</name>
<dbReference type="EMBL" id="CP024636">
    <property type="protein sequence ID" value="QGR05681.1"/>
    <property type="molecule type" value="Genomic_DNA"/>
</dbReference>
<sequence>MAFKEIKSKAISCLKNGCYDHEARCDIDTKNLFSVGEIDEEYVISLIQRTFGDQYTYSPHHQDSHTYVHLCRPYKDGCYWYVKFYFIEPDIIFISVHR</sequence>
<accession>A0AAP9KN94</accession>